<dbReference type="Proteomes" id="UP000620596">
    <property type="component" value="Unassembled WGS sequence"/>
</dbReference>
<keyword evidence="2" id="KW-1185">Reference proteome</keyword>
<reference evidence="1" key="2">
    <citation type="submission" date="2020-09" db="EMBL/GenBank/DDBJ databases">
        <authorList>
            <person name="Sun Q."/>
            <person name="Zhou Y."/>
        </authorList>
    </citation>
    <scope>NUCLEOTIDE SEQUENCE</scope>
    <source>
        <strain evidence="1">CGMCC 1.15322</strain>
    </source>
</reference>
<organism evidence="1 2">
    <name type="scientific">Polaromonas eurypsychrophila</name>
    <dbReference type="NCBI Taxonomy" id="1614635"/>
    <lineage>
        <taxon>Bacteria</taxon>
        <taxon>Pseudomonadati</taxon>
        <taxon>Pseudomonadota</taxon>
        <taxon>Betaproteobacteria</taxon>
        <taxon>Burkholderiales</taxon>
        <taxon>Comamonadaceae</taxon>
        <taxon>Polaromonas</taxon>
    </lineage>
</organism>
<dbReference type="EMBL" id="BMIG01000020">
    <property type="protein sequence ID" value="GGB13331.1"/>
    <property type="molecule type" value="Genomic_DNA"/>
</dbReference>
<dbReference type="RefSeq" id="WP_188710136.1">
    <property type="nucleotide sequence ID" value="NZ_BMIG01000020.1"/>
</dbReference>
<protein>
    <submittedName>
        <fullName evidence="1">Uncharacterized protein</fullName>
    </submittedName>
</protein>
<sequence length="64" mass="7183">MHTSLLPRRRLLTAAVTADAHLRGQMWQRGAEIRYLPAKRLATMVQGDSRRWAVIAKATGARAE</sequence>
<evidence type="ECO:0000313" key="1">
    <source>
        <dbReference type="EMBL" id="GGB13331.1"/>
    </source>
</evidence>
<accession>A0A916WMV0</accession>
<reference evidence="1" key="1">
    <citation type="journal article" date="2014" name="Int. J. Syst. Evol. Microbiol.">
        <title>Complete genome sequence of Corynebacterium casei LMG S-19264T (=DSM 44701T), isolated from a smear-ripened cheese.</title>
        <authorList>
            <consortium name="US DOE Joint Genome Institute (JGI-PGF)"/>
            <person name="Walter F."/>
            <person name="Albersmeier A."/>
            <person name="Kalinowski J."/>
            <person name="Ruckert C."/>
        </authorList>
    </citation>
    <scope>NUCLEOTIDE SEQUENCE</scope>
    <source>
        <strain evidence="1">CGMCC 1.15322</strain>
    </source>
</reference>
<gene>
    <name evidence="1" type="ORF">GCM10011496_37800</name>
</gene>
<name>A0A916WMV0_9BURK</name>
<proteinExistence type="predicted"/>
<comment type="caution">
    <text evidence="1">The sequence shown here is derived from an EMBL/GenBank/DDBJ whole genome shotgun (WGS) entry which is preliminary data.</text>
</comment>
<evidence type="ECO:0000313" key="2">
    <source>
        <dbReference type="Proteomes" id="UP000620596"/>
    </source>
</evidence>
<dbReference type="AlphaFoldDB" id="A0A916WMV0"/>